<reference evidence="1 2" key="1">
    <citation type="submission" date="2018-11" db="EMBL/GenBank/DDBJ databases">
        <authorList>
            <consortium name="Pathogen Informatics"/>
        </authorList>
    </citation>
    <scope>NUCLEOTIDE SEQUENCE [LARGE SCALE GENOMIC DNA]</scope>
</reference>
<organism evidence="1 2">
    <name type="scientific">Dibothriocephalus latus</name>
    <name type="common">Fish tapeworm</name>
    <name type="synonym">Diphyllobothrium latum</name>
    <dbReference type="NCBI Taxonomy" id="60516"/>
    <lineage>
        <taxon>Eukaryota</taxon>
        <taxon>Metazoa</taxon>
        <taxon>Spiralia</taxon>
        <taxon>Lophotrochozoa</taxon>
        <taxon>Platyhelminthes</taxon>
        <taxon>Cestoda</taxon>
        <taxon>Eucestoda</taxon>
        <taxon>Diphyllobothriidea</taxon>
        <taxon>Diphyllobothriidae</taxon>
        <taxon>Dibothriocephalus</taxon>
    </lineage>
</organism>
<keyword evidence="2" id="KW-1185">Reference proteome</keyword>
<dbReference type="EMBL" id="UYRU01059630">
    <property type="protein sequence ID" value="VDN14558.1"/>
    <property type="molecule type" value="Genomic_DNA"/>
</dbReference>
<gene>
    <name evidence="1" type="ORF">DILT_LOCUS10389</name>
</gene>
<evidence type="ECO:0000313" key="1">
    <source>
        <dbReference type="EMBL" id="VDN14558.1"/>
    </source>
</evidence>
<sequence>KGDKTKRDIIIDVIGKVFVVVYLRQFQAVGDSRTRPNQAGFRARCGRADQLFILGRILESHPGNQQLTAVCFAGITAAFDFVYRESVAINRTGLGAGRNYHHDQGLLSLHHYANSCPQQPLQTCQCNNREFCILPPILFNYAAKWILGGALDDFDYVNFTTGRQLAGLDYADDIAFGLDSVVSRMNKMVTSLSLSTNAGNCCQAASLTRKGHLVD</sequence>
<dbReference type="AlphaFoldDB" id="A0A3P7LWS3"/>
<evidence type="ECO:0000313" key="2">
    <source>
        <dbReference type="Proteomes" id="UP000281553"/>
    </source>
</evidence>
<proteinExistence type="predicted"/>
<protein>
    <recommendedName>
        <fullName evidence="3">Reverse transcriptase domain-containing protein</fullName>
    </recommendedName>
</protein>
<dbReference type="Proteomes" id="UP000281553">
    <property type="component" value="Unassembled WGS sequence"/>
</dbReference>
<name>A0A3P7LWS3_DIBLA</name>
<evidence type="ECO:0008006" key="3">
    <source>
        <dbReference type="Google" id="ProtNLM"/>
    </source>
</evidence>
<feature type="non-terminal residue" evidence="1">
    <location>
        <position position="1"/>
    </location>
</feature>
<accession>A0A3P7LWS3</accession>